<dbReference type="Gramene" id="AET4Gv20171600.1">
    <property type="protein sequence ID" value="AET4Gv20171600.1"/>
    <property type="gene ID" value="AET4Gv20171600"/>
</dbReference>
<protein>
    <submittedName>
        <fullName evidence="2">Uncharacterized protein</fullName>
    </submittedName>
</protein>
<evidence type="ECO:0000313" key="2">
    <source>
        <dbReference type="EnsemblPlants" id="AET4Gv20171600.1"/>
    </source>
</evidence>
<organism evidence="2 3">
    <name type="scientific">Aegilops tauschii subsp. strangulata</name>
    <name type="common">Goatgrass</name>
    <dbReference type="NCBI Taxonomy" id="200361"/>
    <lineage>
        <taxon>Eukaryota</taxon>
        <taxon>Viridiplantae</taxon>
        <taxon>Streptophyta</taxon>
        <taxon>Embryophyta</taxon>
        <taxon>Tracheophyta</taxon>
        <taxon>Spermatophyta</taxon>
        <taxon>Magnoliopsida</taxon>
        <taxon>Liliopsida</taxon>
        <taxon>Poales</taxon>
        <taxon>Poaceae</taxon>
        <taxon>BOP clade</taxon>
        <taxon>Pooideae</taxon>
        <taxon>Triticodae</taxon>
        <taxon>Triticeae</taxon>
        <taxon>Triticinae</taxon>
        <taxon>Aegilops</taxon>
    </lineage>
</organism>
<name>A0A453HF07_AEGTS</name>
<reference evidence="2" key="5">
    <citation type="journal article" date="2021" name="G3 (Bethesda)">
        <title>Aegilops tauschii genome assembly Aet v5.0 features greater sequence contiguity and improved annotation.</title>
        <authorList>
            <person name="Wang L."/>
            <person name="Zhu T."/>
            <person name="Rodriguez J.C."/>
            <person name="Deal K.R."/>
            <person name="Dubcovsky J."/>
            <person name="McGuire P.E."/>
            <person name="Lux T."/>
            <person name="Spannagl M."/>
            <person name="Mayer K.F.X."/>
            <person name="Baldrich P."/>
            <person name="Meyers B.C."/>
            <person name="Huo N."/>
            <person name="Gu Y.Q."/>
            <person name="Zhou H."/>
            <person name="Devos K.M."/>
            <person name="Bennetzen J.L."/>
            <person name="Unver T."/>
            <person name="Budak H."/>
            <person name="Gulick P.J."/>
            <person name="Galiba G."/>
            <person name="Kalapos B."/>
            <person name="Nelson D.R."/>
            <person name="Li P."/>
            <person name="You F.M."/>
            <person name="Luo M.C."/>
            <person name="Dvorak J."/>
        </authorList>
    </citation>
    <scope>NUCLEOTIDE SEQUENCE [LARGE SCALE GENOMIC DNA]</scope>
    <source>
        <strain evidence="2">cv. AL8/78</strain>
    </source>
</reference>
<sequence>ETKIQTQMAPPSPPLLHLHTRGGKNSSDIQGNSSQHTTTARTNANTNH</sequence>
<dbReference type="AlphaFoldDB" id="A0A453HF07"/>
<accession>A0A453HF07</accession>
<reference evidence="3" key="1">
    <citation type="journal article" date="2014" name="Science">
        <title>Ancient hybridizations among the ancestral genomes of bread wheat.</title>
        <authorList>
            <consortium name="International Wheat Genome Sequencing Consortium,"/>
            <person name="Marcussen T."/>
            <person name="Sandve S.R."/>
            <person name="Heier L."/>
            <person name="Spannagl M."/>
            <person name="Pfeifer M."/>
            <person name="Jakobsen K.S."/>
            <person name="Wulff B.B."/>
            <person name="Steuernagel B."/>
            <person name="Mayer K.F."/>
            <person name="Olsen O.A."/>
        </authorList>
    </citation>
    <scope>NUCLEOTIDE SEQUENCE [LARGE SCALE GENOMIC DNA]</scope>
    <source>
        <strain evidence="3">cv. AL8/78</strain>
    </source>
</reference>
<keyword evidence="3" id="KW-1185">Reference proteome</keyword>
<feature type="compositionally biased region" description="Low complexity" evidence="1">
    <location>
        <begin position="37"/>
        <end position="48"/>
    </location>
</feature>
<reference evidence="2" key="3">
    <citation type="journal article" date="2017" name="Nature">
        <title>Genome sequence of the progenitor of the wheat D genome Aegilops tauschii.</title>
        <authorList>
            <person name="Luo M.C."/>
            <person name="Gu Y.Q."/>
            <person name="Puiu D."/>
            <person name="Wang H."/>
            <person name="Twardziok S.O."/>
            <person name="Deal K.R."/>
            <person name="Huo N."/>
            <person name="Zhu T."/>
            <person name="Wang L."/>
            <person name="Wang Y."/>
            <person name="McGuire P.E."/>
            <person name="Liu S."/>
            <person name="Long H."/>
            <person name="Ramasamy R.K."/>
            <person name="Rodriguez J.C."/>
            <person name="Van S.L."/>
            <person name="Yuan L."/>
            <person name="Wang Z."/>
            <person name="Xia Z."/>
            <person name="Xiao L."/>
            <person name="Anderson O.D."/>
            <person name="Ouyang S."/>
            <person name="Liang Y."/>
            <person name="Zimin A.V."/>
            <person name="Pertea G."/>
            <person name="Qi P."/>
            <person name="Bennetzen J.L."/>
            <person name="Dai X."/>
            <person name="Dawson M.W."/>
            <person name="Muller H.G."/>
            <person name="Kugler K."/>
            <person name="Rivarola-Duarte L."/>
            <person name="Spannagl M."/>
            <person name="Mayer K.F.X."/>
            <person name="Lu F.H."/>
            <person name="Bevan M.W."/>
            <person name="Leroy P."/>
            <person name="Li P."/>
            <person name="You F.M."/>
            <person name="Sun Q."/>
            <person name="Liu Z."/>
            <person name="Lyons E."/>
            <person name="Wicker T."/>
            <person name="Salzberg S.L."/>
            <person name="Devos K.M."/>
            <person name="Dvorak J."/>
        </authorList>
    </citation>
    <scope>NUCLEOTIDE SEQUENCE [LARGE SCALE GENOMIC DNA]</scope>
    <source>
        <strain evidence="2">cv. AL8/78</strain>
    </source>
</reference>
<feature type="region of interest" description="Disordered" evidence="1">
    <location>
        <begin position="1"/>
        <end position="48"/>
    </location>
</feature>
<reference evidence="2" key="4">
    <citation type="submission" date="2019-03" db="UniProtKB">
        <authorList>
            <consortium name="EnsemblPlants"/>
        </authorList>
    </citation>
    <scope>IDENTIFICATION</scope>
</reference>
<evidence type="ECO:0000256" key="1">
    <source>
        <dbReference type="SAM" id="MobiDB-lite"/>
    </source>
</evidence>
<proteinExistence type="predicted"/>
<feature type="compositionally biased region" description="Polar residues" evidence="1">
    <location>
        <begin position="23"/>
        <end position="36"/>
    </location>
</feature>
<evidence type="ECO:0000313" key="3">
    <source>
        <dbReference type="Proteomes" id="UP000015105"/>
    </source>
</evidence>
<reference evidence="3" key="2">
    <citation type="journal article" date="2017" name="Nat. Plants">
        <title>The Aegilops tauschii genome reveals multiple impacts of transposons.</title>
        <authorList>
            <person name="Zhao G."/>
            <person name="Zou C."/>
            <person name="Li K."/>
            <person name="Wang K."/>
            <person name="Li T."/>
            <person name="Gao L."/>
            <person name="Zhang X."/>
            <person name="Wang H."/>
            <person name="Yang Z."/>
            <person name="Liu X."/>
            <person name="Jiang W."/>
            <person name="Mao L."/>
            <person name="Kong X."/>
            <person name="Jiao Y."/>
            <person name="Jia J."/>
        </authorList>
    </citation>
    <scope>NUCLEOTIDE SEQUENCE [LARGE SCALE GENOMIC DNA]</scope>
    <source>
        <strain evidence="3">cv. AL8/78</strain>
    </source>
</reference>
<dbReference type="EnsemblPlants" id="AET4Gv20171600.1">
    <property type="protein sequence ID" value="AET4Gv20171600.1"/>
    <property type="gene ID" value="AET4Gv20171600"/>
</dbReference>
<dbReference type="Proteomes" id="UP000015105">
    <property type="component" value="Chromosome 4D"/>
</dbReference>